<feature type="compositionally biased region" description="Basic residues" evidence="4">
    <location>
        <begin position="363"/>
        <end position="375"/>
    </location>
</feature>
<evidence type="ECO:0008006" key="6">
    <source>
        <dbReference type="Google" id="ProtNLM"/>
    </source>
</evidence>
<evidence type="ECO:0000313" key="5">
    <source>
        <dbReference type="EMBL" id="OUS43943.1"/>
    </source>
</evidence>
<feature type="compositionally biased region" description="Basic residues" evidence="4">
    <location>
        <begin position="165"/>
        <end position="175"/>
    </location>
</feature>
<feature type="compositionally biased region" description="Low complexity" evidence="4">
    <location>
        <begin position="176"/>
        <end position="191"/>
    </location>
</feature>
<organism evidence="5">
    <name type="scientific">Ostreococcus tauri</name>
    <name type="common">Marine green alga</name>
    <dbReference type="NCBI Taxonomy" id="70448"/>
    <lineage>
        <taxon>Eukaryota</taxon>
        <taxon>Viridiplantae</taxon>
        <taxon>Chlorophyta</taxon>
        <taxon>Mamiellophyceae</taxon>
        <taxon>Mamiellales</taxon>
        <taxon>Bathycoccaceae</taxon>
        <taxon>Ostreococcus</taxon>
    </lineage>
</organism>
<accession>A0A1Y5I784</accession>
<reference evidence="5" key="1">
    <citation type="submission" date="2017-04" db="EMBL/GenBank/DDBJ databases">
        <title>Population genomics of picophytoplankton unveils novel chromosome hypervariability.</title>
        <authorList>
            <consortium name="DOE Joint Genome Institute"/>
            <person name="Blanc-Mathieu R."/>
            <person name="Krasovec M."/>
            <person name="Hebrard M."/>
            <person name="Yau S."/>
            <person name="Desgranges E."/>
            <person name="Martin J."/>
            <person name="Schackwitz W."/>
            <person name="Kuo A."/>
            <person name="Salin G."/>
            <person name="Donnadieu C."/>
            <person name="Desdevises Y."/>
            <person name="Sanchez-Ferandin S."/>
            <person name="Moreau H."/>
            <person name="Rivals E."/>
            <person name="Grigoriev I.V."/>
            <person name="Grimsley N."/>
            <person name="Eyre-Walker A."/>
            <person name="Piganeau G."/>
        </authorList>
    </citation>
    <scope>NUCLEOTIDE SEQUENCE [LARGE SCALE GENOMIC DNA]</scope>
    <source>
        <strain evidence="5">RCC 1115</strain>
    </source>
</reference>
<protein>
    <recommendedName>
        <fullName evidence="6">PHD-type domain-containing protein</fullName>
    </recommendedName>
</protein>
<feature type="compositionally biased region" description="Basic and acidic residues" evidence="4">
    <location>
        <begin position="144"/>
        <end position="159"/>
    </location>
</feature>
<feature type="compositionally biased region" description="Basic residues" evidence="4">
    <location>
        <begin position="214"/>
        <end position="253"/>
    </location>
</feature>
<evidence type="ECO:0000256" key="1">
    <source>
        <dbReference type="ARBA" id="ARBA00022723"/>
    </source>
</evidence>
<dbReference type="InterPro" id="IPR019786">
    <property type="entry name" value="Zinc_finger_PHD-type_CS"/>
</dbReference>
<feature type="compositionally biased region" description="Polar residues" evidence="4">
    <location>
        <begin position="387"/>
        <end position="396"/>
    </location>
</feature>
<dbReference type="GO" id="GO:0008270">
    <property type="term" value="F:zinc ion binding"/>
    <property type="evidence" value="ECO:0007669"/>
    <property type="project" value="UniProtKB-KW"/>
</dbReference>
<evidence type="ECO:0000256" key="3">
    <source>
        <dbReference type="ARBA" id="ARBA00022833"/>
    </source>
</evidence>
<feature type="region of interest" description="Disordered" evidence="4">
    <location>
        <begin position="134"/>
        <end position="253"/>
    </location>
</feature>
<feature type="region of interest" description="Disordered" evidence="4">
    <location>
        <begin position="360"/>
        <end position="396"/>
    </location>
</feature>
<sequence length="605" mass="68093">DTPMWRKGWKDERSGKVLDLCNACGKRLTTRDDALIGMIYKRGWWCAWCESTFKRGAEGEKVAYWIPCDYCHRFTHHQCEEENECRALSGETYACPTCREKDTTPKTVPSRAEVKLSKGTEVKKVGRRRVYSRPFDNDSSAMRAAEKRVNTGKRARNDSNTRQGKNIKNKRHFRSSGKSGKSKNSAKSGSSARHRTLPLASFPRVPRADTRQSSRLKNKKSMNNMRRAKNRKTKERNRMRRRKSNKCRWKKSKRHRRFRCAAVHDRARRRIWPNCLEETSRKMKHERIHVHKSLKRARGDRAVAALEVACESQNHFSILNKCMVGPLSQLGSLLDLHEPQNVPAAPLLTHNRVPAAPILTLKKPQKQRPSSKKQRPPSQPIARTRPLSVSTTQQRASYESELESLESIANRLYESLDPSFDQHTIYLNVCRLLHDLACTHGTAARESIIKTGLNDVVGALLVSDDVRVRLAADGLLKIPSWREAICGRPTPQRANPTGFFPTMSMFSGLASGMPSMLGGFASAAPTPTSHVVGKPVPMRPRCPRDAQEARNARTITLGMSQSSPTETITPDASQPAAIWPNFPMTSQDAEAEAALLFSASQDQAT</sequence>
<keyword evidence="2" id="KW-0863">Zinc-finger</keyword>
<feature type="non-terminal residue" evidence="5">
    <location>
        <position position="1"/>
    </location>
</feature>
<proteinExistence type="predicted"/>
<name>A0A1Y5I784_OSTTA</name>
<dbReference type="Proteomes" id="UP000195557">
    <property type="component" value="Unassembled WGS sequence"/>
</dbReference>
<dbReference type="AlphaFoldDB" id="A0A1Y5I784"/>
<dbReference type="PROSITE" id="PS01359">
    <property type="entry name" value="ZF_PHD_1"/>
    <property type="match status" value="1"/>
</dbReference>
<dbReference type="EMBL" id="KZ155826">
    <property type="protein sequence ID" value="OUS43943.1"/>
    <property type="molecule type" value="Genomic_DNA"/>
</dbReference>
<evidence type="ECO:0000256" key="4">
    <source>
        <dbReference type="SAM" id="MobiDB-lite"/>
    </source>
</evidence>
<keyword evidence="1" id="KW-0479">Metal-binding</keyword>
<gene>
    <name evidence="5" type="ORF">BE221DRAFT_174386</name>
</gene>
<evidence type="ECO:0000256" key="2">
    <source>
        <dbReference type="ARBA" id="ARBA00022771"/>
    </source>
</evidence>
<keyword evidence="3" id="KW-0862">Zinc</keyword>